<gene>
    <name evidence="1" type="ORF">METZ01_LOCUS123961</name>
</gene>
<accession>A0A381Y3X4</accession>
<reference evidence="1" key="1">
    <citation type="submission" date="2018-05" db="EMBL/GenBank/DDBJ databases">
        <authorList>
            <person name="Lanie J.A."/>
            <person name="Ng W.-L."/>
            <person name="Kazmierczak K.M."/>
            <person name="Andrzejewski T.M."/>
            <person name="Davidsen T.M."/>
            <person name="Wayne K.J."/>
            <person name="Tettelin H."/>
            <person name="Glass J.I."/>
            <person name="Rusch D."/>
            <person name="Podicherti R."/>
            <person name="Tsui H.-C.T."/>
            <person name="Winkler M.E."/>
        </authorList>
    </citation>
    <scope>NUCLEOTIDE SEQUENCE</scope>
</reference>
<proteinExistence type="predicted"/>
<organism evidence="1">
    <name type="scientific">marine metagenome</name>
    <dbReference type="NCBI Taxonomy" id="408172"/>
    <lineage>
        <taxon>unclassified sequences</taxon>
        <taxon>metagenomes</taxon>
        <taxon>ecological metagenomes</taxon>
    </lineage>
</organism>
<dbReference type="AlphaFoldDB" id="A0A381Y3X4"/>
<name>A0A381Y3X4_9ZZZZ</name>
<sequence length="237" mass="25975">VVAAGTPAGADLGNNGNKGPQPPVTKYWIAMPIKLDVTQYNARPLGSVNEKNAIIRGINQSIIAWLPDCLGSVDGCMVIFCWTQVDAKTRTGMMMFVGSDADRSSHRKFAFSGGAECTGATGIQVYSFSDSPTRSSGLENTVWINTRNSPIRMGIWTIIGPRQPNGLTPASRYRRMVSWETRDRSLEYRSCISFSFGCNALMARICLSCFSVRGMVTSRMKAVRTMIASPILLKRMV</sequence>
<protein>
    <submittedName>
        <fullName evidence="1">Uncharacterized protein</fullName>
    </submittedName>
</protein>
<evidence type="ECO:0000313" key="1">
    <source>
        <dbReference type="EMBL" id="SVA71107.1"/>
    </source>
</evidence>
<feature type="non-terminal residue" evidence="1">
    <location>
        <position position="1"/>
    </location>
</feature>
<dbReference type="EMBL" id="UINC01017223">
    <property type="protein sequence ID" value="SVA71107.1"/>
    <property type="molecule type" value="Genomic_DNA"/>
</dbReference>